<evidence type="ECO:0000313" key="2">
    <source>
        <dbReference type="Proteomes" id="UP000030428"/>
    </source>
</evidence>
<protein>
    <submittedName>
        <fullName evidence="1">Uncharacterized protein</fullName>
    </submittedName>
</protein>
<keyword evidence="2" id="KW-1185">Reference proteome</keyword>
<name>A0A0A6PDL5_9GAMM</name>
<sequence length="92" mass="10446">MQAATIEWLVDSASQLPSGERKQLRDYLKFLVWKAGKNQPEKNNMAQKIIEAVEHSNDVTMEDALALLKAIEEGKRVVQFDSPFEPEEKSSL</sequence>
<evidence type="ECO:0000313" key="1">
    <source>
        <dbReference type="EMBL" id="KHD08840.1"/>
    </source>
</evidence>
<reference evidence="1 2" key="1">
    <citation type="journal article" date="2016" name="Front. Microbiol.">
        <title>Single-Cell (Meta-)Genomics of a Dimorphic Candidatus Thiomargarita nelsonii Reveals Genomic Plasticity.</title>
        <authorList>
            <person name="Flood B.E."/>
            <person name="Fliss P."/>
            <person name="Jones D.S."/>
            <person name="Dick G.J."/>
            <person name="Jain S."/>
            <person name="Kaster A.K."/>
            <person name="Winkel M."/>
            <person name="Mussmann M."/>
            <person name="Bailey J."/>
        </authorList>
    </citation>
    <scope>NUCLEOTIDE SEQUENCE [LARGE SCALE GENOMIC DNA]</scope>
    <source>
        <strain evidence="1">Hydrate Ridge</strain>
    </source>
</reference>
<proteinExistence type="predicted"/>
<dbReference type="AlphaFoldDB" id="A0A0A6PDL5"/>
<organism evidence="1 2">
    <name type="scientific">Candidatus Thiomargarita nelsonii</name>
    <dbReference type="NCBI Taxonomy" id="1003181"/>
    <lineage>
        <taxon>Bacteria</taxon>
        <taxon>Pseudomonadati</taxon>
        <taxon>Pseudomonadota</taxon>
        <taxon>Gammaproteobacteria</taxon>
        <taxon>Thiotrichales</taxon>
        <taxon>Thiotrichaceae</taxon>
        <taxon>Thiomargarita</taxon>
    </lineage>
</organism>
<accession>A0A0A6PDL5</accession>
<gene>
    <name evidence="1" type="ORF">PN36_07870</name>
</gene>
<comment type="caution">
    <text evidence="1">The sequence shown here is derived from an EMBL/GenBank/DDBJ whole genome shotgun (WGS) entry which is preliminary data.</text>
</comment>
<dbReference type="EMBL" id="JSZA02000023">
    <property type="protein sequence ID" value="KHD08840.1"/>
    <property type="molecule type" value="Genomic_DNA"/>
</dbReference>
<dbReference type="Proteomes" id="UP000030428">
    <property type="component" value="Unassembled WGS sequence"/>
</dbReference>